<evidence type="ECO:0000256" key="6">
    <source>
        <dbReference type="ARBA" id="ARBA00023002"/>
    </source>
</evidence>
<dbReference type="PROSITE" id="PS51330">
    <property type="entry name" value="DHFR_2"/>
    <property type="match status" value="1"/>
</dbReference>
<dbReference type="Proteomes" id="UP000309389">
    <property type="component" value="Unassembled WGS sequence"/>
</dbReference>
<dbReference type="EC" id="1.5.1.3" evidence="3 8"/>
<dbReference type="InterPro" id="IPR024072">
    <property type="entry name" value="DHFR-like_dom_sf"/>
</dbReference>
<dbReference type="PANTHER" id="PTHR48069:SF3">
    <property type="entry name" value="DIHYDROFOLATE REDUCTASE"/>
    <property type="match status" value="1"/>
</dbReference>
<dbReference type="GO" id="GO:0046654">
    <property type="term" value="P:tetrahydrofolate biosynthetic process"/>
    <property type="evidence" value="ECO:0007669"/>
    <property type="project" value="UniProtKB-UniPathway"/>
</dbReference>
<dbReference type="Gene3D" id="3.40.430.10">
    <property type="entry name" value="Dihydrofolate Reductase, subunit A"/>
    <property type="match status" value="1"/>
</dbReference>
<dbReference type="CDD" id="cd00209">
    <property type="entry name" value="DHFR"/>
    <property type="match status" value="1"/>
</dbReference>
<dbReference type="EMBL" id="SSHH01000004">
    <property type="protein sequence ID" value="TIX49312.1"/>
    <property type="molecule type" value="Genomic_DNA"/>
</dbReference>
<reference evidence="10 11" key="1">
    <citation type="submission" date="2019-04" db="EMBL/GenBank/DDBJ databases">
        <title>Altererythrobacter aquimixticola sp. nov., isolated from sediment of junction between the ocean and a freshwater spring.</title>
        <authorList>
            <person name="Yoon J.-H."/>
        </authorList>
    </citation>
    <scope>NUCLEOTIDE SEQUENCE [LARGE SCALE GENOMIC DNA]</scope>
    <source>
        <strain evidence="10 11">SSKS-13</strain>
    </source>
</reference>
<dbReference type="AlphaFoldDB" id="A0A4T3F1S6"/>
<dbReference type="GO" id="GO:0046452">
    <property type="term" value="P:dihydrofolate metabolic process"/>
    <property type="evidence" value="ECO:0007669"/>
    <property type="project" value="TreeGrafter"/>
</dbReference>
<dbReference type="InterPro" id="IPR012259">
    <property type="entry name" value="DHFR"/>
</dbReference>
<comment type="catalytic activity">
    <reaction evidence="8">
        <text>(6S)-5,6,7,8-tetrahydrofolate + NADP(+) = 7,8-dihydrofolate + NADPH + H(+)</text>
        <dbReference type="Rhea" id="RHEA:15009"/>
        <dbReference type="ChEBI" id="CHEBI:15378"/>
        <dbReference type="ChEBI" id="CHEBI:57451"/>
        <dbReference type="ChEBI" id="CHEBI:57453"/>
        <dbReference type="ChEBI" id="CHEBI:57783"/>
        <dbReference type="ChEBI" id="CHEBI:58349"/>
        <dbReference type="EC" id="1.5.1.3"/>
    </reaction>
</comment>
<evidence type="ECO:0000256" key="4">
    <source>
        <dbReference type="ARBA" id="ARBA00022563"/>
    </source>
</evidence>
<dbReference type="GO" id="GO:0004146">
    <property type="term" value="F:dihydrofolate reductase activity"/>
    <property type="evidence" value="ECO:0007669"/>
    <property type="project" value="UniProtKB-EC"/>
</dbReference>
<evidence type="ECO:0000256" key="3">
    <source>
        <dbReference type="ARBA" id="ARBA00012856"/>
    </source>
</evidence>
<dbReference type="UniPathway" id="UPA00077">
    <property type="reaction ID" value="UER00158"/>
</dbReference>
<dbReference type="RefSeq" id="WP_136694887.1">
    <property type="nucleotide sequence ID" value="NZ_SSHH01000004.1"/>
</dbReference>
<feature type="domain" description="DHFR" evidence="9">
    <location>
        <begin position="8"/>
        <end position="164"/>
    </location>
</feature>
<evidence type="ECO:0000313" key="11">
    <source>
        <dbReference type="Proteomes" id="UP000309389"/>
    </source>
</evidence>
<comment type="function">
    <text evidence="7 8">Key enzyme in folate metabolism. Catalyzes an essential reaction for de novo glycine and purine synthesis, and for DNA precursor synthesis.</text>
</comment>
<dbReference type="PANTHER" id="PTHR48069">
    <property type="entry name" value="DIHYDROFOLATE REDUCTASE"/>
    <property type="match status" value="1"/>
</dbReference>
<dbReference type="GO" id="GO:0050661">
    <property type="term" value="F:NADP binding"/>
    <property type="evidence" value="ECO:0007669"/>
    <property type="project" value="InterPro"/>
</dbReference>
<comment type="caution">
    <text evidence="10">The sequence shown here is derived from an EMBL/GenBank/DDBJ whole genome shotgun (WGS) entry which is preliminary data.</text>
</comment>
<evidence type="ECO:0000313" key="10">
    <source>
        <dbReference type="EMBL" id="TIX49312.1"/>
    </source>
</evidence>
<dbReference type="SUPFAM" id="SSF53597">
    <property type="entry name" value="Dihydrofolate reductase-like"/>
    <property type="match status" value="1"/>
</dbReference>
<evidence type="ECO:0000259" key="9">
    <source>
        <dbReference type="PROSITE" id="PS51330"/>
    </source>
</evidence>
<dbReference type="PRINTS" id="PR00070">
    <property type="entry name" value="DHFR"/>
</dbReference>
<dbReference type="GO" id="GO:0006730">
    <property type="term" value="P:one-carbon metabolic process"/>
    <property type="evidence" value="ECO:0007669"/>
    <property type="project" value="UniProtKB-KW"/>
</dbReference>
<evidence type="ECO:0000256" key="2">
    <source>
        <dbReference type="ARBA" id="ARBA00009539"/>
    </source>
</evidence>
<evidence type="ECO:0000256" key="5">
    <source>
        <dbReference type="ARBA" id="ARBA00022857"/>
    </source>
</evidence>
<comment type="pathway">
    <text evidence="1 8">Cofactor biosynthesis; tetrahydrofolate biosynthesis; 5,6,7,8-tetrahydrofolate from 7,8-dihydrofolate: step 1/1.</text>
</comment>
<keyword evidence="5 8" id="KW-0521">NADP</keyword>
<evidence type="ECO:0000256" key="7">
    <source>
        <dbReference type="ARBA" id="ARBA00025067"/>
    </source>
</evidence>
<dbReference type="InterPro" id="IPR001796">
    <property type="entry name" value="DHFR_dom"/>
</dbReference>
<keyword evidence="6 8" id="KW-0560">Oxidoreductase</keyword>
<protein>
    <recommendedName>
        <fullName evidence="3 8">Dihydrofolate reductase</fullName>
        <ecNumber evidence="3 8">1.5.1.3</ecNumber>
    </recommendedName>
</protein>
<dbReference type="OrthoDB" id="9804315at2"/>
<name>A0A4T3F1S6_9SPHN</name>
<gene>
    <name evidence="10" type="ORF">E5222_16015</name>
</gene>
<dbReference type="PIRSF" id="PIRSF000194">
    <property type="entry name" value="DHFR"/>
    <property type="match status" value="1"/>
</dbReference>
<accession>A0A4T3F1S6</accession>
<proteinExistence type="inferred from homology"/>
<dbReference type="GO" id="GO:0005829">
    <property type="term" value="C:cytosol"/>
    <property type="evidence" value="ECO:0007669"/>
    <property type="project" value="TreeGrafter"/>
</dbReference>
<organism evidence="10 11">
    <name type="scientific">Alteraurantiacibacter aquimixticola</name>
    <dbReference type="NCBI Taxonomy" id="2489173"/>
    <lineage>
        <taxon>Bacteria</taxon>
        <taxon>Pseudomonadati</taxon>
        <taxon>Pseudomonadota</taxon>
        <taxon>Alphaproteobacteria</taxon>
        <taxon>Sphingomonadales</taxon>
        <taxon>Erythrobacteraceae</taxon>
        <taxon>Alteraurantiacibacter</taxon>
    </lineage>
</organism>
<sequence length="166" mass="18372">MTEQAKREVLFIVARATNGCIAKDGDVPWQISADLKRFKKLTMGHPMVMGRKTFDALPGLLPGRRHIVLTRDPDWSADGAEVAHGVDEALALLDGESYSVIGGAEIFALMADEATHWEITEVHEDTQGEVFMPAPDPAEWREVSREPHGAADGWPPYDFVTYERLG</sequence>
<keyword evidence="11" id="KW-1185">Reference proteome</keyword>
<dbReference type="GO" id="GO:0046655">
    <property type="term" value="P:folic acid metabolic process"/>
    <property type="evidence" value="ECO:0007669"/>
    <property type="project" value="TreeGrafter"/>
</dbReference>
<comment type="similarity">
    <text evidence="2 8">Belongs to the dihydrofolate reductase family.</text>
</comment>
<keyword evidence="4 8" id="KW-0554">One-carbon metabolism</keyword>
<evidence type="ECO:0000256" key="8">
    <source>
        <dbReference type="PIRNR" id="PIRNR000194"/>
    </source>
</evidence>
<evidence type="ECO:0000256" key="1">
    <source>
        <dbReference type="ARBA" id="ARBA00004903"/>
    </source>
</evidence>
<dbReference type="Pfam" id="PF00186">
    <property type="entry name" value="DHFR_1"/>
    <property type="match status" value="1"/>
</dbReference>